<feature type="transmembrane region" description="Helical" evidence="1">
    <location>
        <begin position="233"/>
        <end position="260"/>
    </location>
</feature>
<keyword evidence="1" id="KW-0472">Membrane</keyword>
<evidence type="ECO:0000256" key="1">
    <source>
        <dbReference type="SAM" id="Phobius"/>
    </source>
</evidence>
<feature type="transmembrane region" description="Helical" evidence="1">
    <location>
        <begin position="184"/>
        <end position="212"/>
    </location>
</feature>
<feature type="transmembrane region" description="Helical" evidence="1">
    <location>
        <begin position="12"/>
        <end position="33"/>
    </location>
</feature>
<dbReference type="PANTHER" id="PTHR22941">
    <property type="entry name" value="SERPENTINE RECEPTOR"/>
    <property type="match status" value="1"/>
</dbReference>
<dbReference type="EMBL" id="BX284605">
    <property type="protein sequence ID" value="CAE11306.1"/>
    <property type="molecule type" value="Genomic_DNA"/>
</dbReference>
<feature type="transmembrane region" description="Helical" evidence="1">
    <location>
        <begin position="91"/>
        <end position="111"/>
    </location>
</feature>
<dbReference type="eggNOG" id="ENOG502SY7B">
    <property type="taxonomic scope" value="Eukaryota"/>
</dbReference>
<keyword evidence="3" id="KW-1185">Reference proteome</keyword>
<feature type="transmembrane region" description="Helical" evidence="1">
    <location>
        <begin position="45"/>
        <end position="71"/>
    </location>
</feature>
<dbReference type="OrthoDB" id="5809728at2759"/>
<dbReference type="AlphaFoldDB" id="Q7YXB0"/>
<dbReference type="Proteomes" id="UP000001940">
    <property type="component" value="Chromosome V"/>
</dbReference>
<dbReference type="FunCoup" id="Q7YXB0">
    <property type="interactions" value="1"/>
</dbReference>
<keyword evidence="1" id="KW-1133">Transmembrane helix</keyword>
<reference evidence="2 3" key="1">
    <citation type="journal article" date="1998" name="Science">
        <title>Genome sequence of the nematode C. elegans: a platform for investigating biology.</title>
        <authorList>
            <consortium name="The C. elegans sequencing consortium"/>
            <person name="Sulson J.E."/>
            <person name="Waterston R."/>
        </authorList>
    </citation>
    <scope>NUCLEOTIDE SEQUENCE [LARGE SCALE GENOMIC DNA]</scope>
    <source>
        <strain evidence="2 3">Bristol N2</strain>
    </source>
</reference>
<keyword evidence="1" id="KW-0812">Transmembrane</keyword>
<dbReference type="InParanoid" id="Q7YXB0"/>
<dbReference type="PhylomeDB" id="Q7YXB0"/>
<name>Q7YXB0_CAEEL</name>
<dbReference type="InterPro" id="IPR019422">
    <property type="entry name" value="7TM_GPCR_serpentine_rcpt_Srh"/>
</dbReference>
<dbReference type="OMA" id="ILTNWFG"/>
<evidence type="ECO:0000313" key="4">
    <source>
        <dbReference type="WormBase" id="F28B1.8"/>
    </source>
</evidence>
<evidence type="ECO:0000313" key="3">
    <source>
        <dbReference type="Proteomes" id="UP000001940"/>
    </source>
</evidence>
<accession>Q7YXB0</accession>
<keyword evidence="2" id="KW-0675">Receptor</keyword>
<feature type="transmembrane region" description="Helical" evidence="1">
    <location>
        <begin position="272"/>
        <end position="291"/>
    </location>
</feature>
<dbReference type="PaxDb" id="6239-F28B1.8"/>
<dbReference type="RefSeq" id="NP_001023867.1">
    <property type="nucleotide sequence ID" value="NM_001028696.1"/>
</dbReference>
<dbReference type="STRING" id="6239.F28B1.8.1"/>
<dbReference type="HOGENOM" id="CLU_042960_1_1_1"/>
<dbReference type="GeneID" id="259916"/>
<dbReference type="InterPro" id="IPR053220">
    <property type="entry name" value="Nematode_rcpt-like_serp_H"/>
</dbReference>
<evidence type="ECO:0000313" key="2">
    <source>
        <dbReference type="EMBL" id="CAE11306.1"/>
    </source>
</evidence>
<dbReference type="CTD" id="259916"/>
<dbReference type="AGR" id="WB:WBGene00005461"/>
<protein>
    <submittedName>
        <fullName evidence="2">Serpentine Receptor, class H</fullName>
    </submittedName>
</protein>
<feature type="transmembrane region" description="Helical" evidence="1">
    <location>
        <begin position="132"/>
        <end position="151"/>
    </location>
</feature>
<dbReference type="Pfam" id="PF10318">
    <property type="entry name" value="7TM_GPCR_Srh"/>
    <property type="match status" value="1"/>
</dbReference>
<gene>
    <name evidence="2 4" type="primary">srh-255</name>
    <name evidence="2" type="ORF">CELE_F28B1.8</name>
    <name evidence="4" type="ORF">F28B1.8</name>
</gene>
<dbReference type="PANTHER" id="PTHR22941:SF13">
    <property type="entry name" value="SERPENTINE RECEPTOR, CLASS H"/>
    <property type="match status" value="1"/>
</dbReference>
<proteinExistence type="predicted"/>
<dbReference type="WormBase" id="F28B1.8">
    <property type="protein sequence ID" value="CE34481"/>
    <property type="gene ID" value="WBGene00005461"/>
    <property type="gene designation" value="srh-255"/>
</dbReference>
<dbReference type="KEGG" id="cel:CELE_F28B1.8"/>
<organism evidence="2 3">
    <name type="scientific">Caenorhabditis elegans</name>
    <dbReference type="NCBI Taxonomy" id="6239"/>
    <lineage>
        <taxon>Eukaryota</taxon>
        <taxon>Metazoa</taxon>
        <taxon>Ecdysozoa</taxon>
        <taxon>Nematoda</taxon>
        <taxon>Chromadorea</taxon>
        <taxon>Rhabditida</taxon>
        <taxon>Rhabditina</taxon>
        <taxon>Rhabditomorpha</taxon>
        <taxon>Rhabditoidea</taxon>
        <taxon>Rhabditidae</taxon>
        <taxon>Peloderinae</taxon>
        <taxon>Caenorhabditis</taxon>
    </lineage>
</organism>
<dbReference type="UCSC" id="F28B1.8">
    <property type="organism name" value="c. elegans"/>
</dbReference>
<sequence>MFLESPEVMLDVLHIITTISCPFQVFGIYCILFKTPKTMVSIKWILLNLHVCCLLFDLGLTVLSAPCLILPAMAGFPLGILWTIFEVPIIFQTYLIFTSLLMVCNAILVMVENRYYQMFARNKAWHHFRLPYIFLLTILNMTCALTLYYYVPDQPAALEYVYKQVPNIPAEFKSRPMFVLSIDIGVPIAEFILIIIFLFSNGIIFIALIHWNMNSSTIKQVKSTQTRKMEKKFLLAIYVQAGVVMIALLCPATYVIFSVFNDYYNQAANNCMFISFAFHGIFSTLILLWGYKPYRKFCMDIMKSIKAYREKTTLAVGTAEVSRLRNAMV</sequence>